<dbReference type="SFLD" id="SFLDG01067">
    <property type="entry name" value="SPASM/twitch_domain_containing"/>
    <property type="match status" value="1"/>
</dbReference>
<dbReference type="NCBIfam" id="TIGR04085">
    <property type="entry name" value="rSAM_more_4Fe4S"/>
    <property type="match status" value="1"/>
</dbReference>
<dbReference type="InterPro" id="IPR058240">
    <property type="entry name" value="rSAM_sf"/>
</dbReference>
<dbReference type="SFLD" id="SFLDG01386">
    <property type="entry name" value="main_SPASM_domain-containing"/>
    <property type="match status" value="1"/>
</dbReference>
<dbReference type="GO" id="GO:0046872">
    <property type="term" value="F:metal ion binding"/>
    <property type="evidence" value="ECO:0007669"/>
    <property type="project" value="UniProtKB-KW"/>
</dbReference>
<dbReference type="CDD" id="cd01335">
    <property type="entry name" value="Radical_SAM"/>
    <property type="match status" value="1"/>
</dbReference>
<dbReference type="SUPFAM" id="SSF102114">
    <property type="entry name" value="Radical SAM enzymes"/>
    <property type="match status" value="1"/>
</dbReference>
<proteinExistence type="predicted"/>
<evidence type="ECO:0000256" key="5">
    <source>
        <dbReference type="ARBA" id="ARBA00023014"/>
    </source>
</evidence>
<keyword evidence="2" id="KW-0949">S-adenosyl-L-methionine</keyword>
<keyword evidence="5" id="KW-0411">Iron-sulfur</keyword>
<dbReference type="RefSeq" id="WP_006890686.1">
    <property type="nucleotide sequence ID" value="NZ_JH109152.1"/>
</dbReference>
<protein>
    <submittedName>
        <fullName evidence="7">Radical SAM domain protein</fullName>
    </submittedName>
</protein>
<dbReference type="SFLD" id="SFLDS00029">
    <property type="entry name" value="Radical_SAM"/>
    <property type="match status" value="1"/>
</dbReference>
<dbReference type="SFLD" id="SFLDG01384">
    <property type="entry name" value="thioether_bond_formation_requi"/>
    <property type="match status" value="1"/>
</dbReference>
<dbReference type="InterPro" id="IPR013785">
    <property type="entry name" value="Aldolase_TIM"/>
</dbReference>
<comment type="cofactor">
    <cofactor evidence="1">
        <name>[4Fe-4S] cluster</name>
        <dbReference type="ChEBI" id="CHEBI:49883"/>
    </cofactor>
</comment>
<dbReference type="STRING" id="697282.Mettu_1542"/>
<dbReference type="PANTHER" id="PTHR43273:SF8">
    <property type="entry name" value="RADICAL SAM DOMAIN PROTEIN"/>
    <property type="match status" value="1"/>
</dbReference>
<name>G3IUJ5_METTV</name>
<dbReference type="eggNOG" id="COG0641">
    <property type="taxonomic scope" value="Bacteria"/>
</dbReference>
<sequence>MEKLLKEFHVLGTRIGPVGFHGPSAKFFELSPDIAATVLSLEKDEQSWYALPPMERERIALALQAALPDEPDSRTNLLGESSRLTGFYLFVSQECNLACSYCYGDGGGEYRKGKMIMDERTADNFIDKFITDQNPGYLINFFGGEPLLNLPLIQKIIDRVRAKTEPLGIRTVFNMTTNGTVWSSKIADFVSKNIDTLTVSLDGPKDINDAQRPACGNFSAYDKTVRTIGDLQKQGSRYTIRTIMTKNSFGRLKEIYSHNSELAGKGGVGLSTVDVDDNHALGFTDHEHQTLVDEIVEINSESLRSLADSANPQFNEYTSELCKLLFGRQYRPRPCNAGQTVLAVAADGELYPCHRFVGYQEFCVGNVNDDQPLNANYSELCRSFKETSVDKNPHCSGCWAKQLCGGSCYVISHLREGDVFKPPARYCHLKKTVYDRLLSEFAEIMADPARKTRFVDNVTSYFH</sequence>
<evidence type="ECO:0000256" key="4">
    <source>
        <dbReference type="ARBA" id="ARBA00023004"/>
    </source>
</evidence>
<reference evidence="7 8" key="1">
    <citation type="submission" date="2011-06" db="EMBL/GenBank/DDBJ databases">
        <title>Genomic sequence of Methylobacter tundripaludum SV96.</title>
        <authorList>
            <consortium name="US DOE Joint Genome Institute"/>
            <person name="Lucas S."/>
            <person name="Han J."/>
            <person name="Lapidus A."/>
            <person name="Cheng J.-F."/>
            <person name="Goodwin L."/>
            <person name="Pitluck S."/>
            <person name="Held B."/>
            <person name="Detter J.C."/>
            <person name="Han C."/>
            <person name="Tapia R."/>
            <person name="Land M."/>
            <person name="Hauser L."/>
            <person name="Kyrpides N."/>
            <person name="Ivanova N."/>
            <person name="Ovchinnikova G."/>
            <person name="Pagani I."/>
            <person name="Klotz M.G."/>
            <person name="Dispirito A.A."/>
            <person name="Murrell J.C."/>
            <person name="Dunfield P."/>
            <person name="Kalyuzhnaya M.G."/>
            <person name="Svenning M."/>
            <person name="Trotsenko Y.A."/>
            <person name="Stein L.Y."/>
            <person name="Woyke T."/>
        </authorList>
    </citation>
    <scope>NUCLEOTIDE SEQUENCE [LARGE SCALE GENOMIC DNA]</scope>
    <source>
        <strain evidence="8">ATCC BAA-1195 / DSM 17260 / SV96</strain>
    </source>
</reference>
<dbReference type="AlphaFoldDB" id="G3IUJ5"/>
<dbReference type="PANTHER" id="PTHR43273">
    <property type="entry name" value="ANAEROBIC SULFATASE-MATURATING ENZYME HOMOLOG ASLB-RELATED"/>
    <property type="match status" value="1"/>
</dbReference>
<keyword evidence="3" id="KW-0479">Metal-binding</keyword>
<accession>G3IUJ5</accession>
<dbReference type="InterPro" id="IPR023867">
    <property type="entry name" value="Sulphatase_maturase_rSAM"/>
</dbReference>
<evidence type="ECO:0000256" key="1">
    <source>
        <dbReference type="ARBA" id="ARBA00001966"/>
    </source>
</evidence>
<evidence type="ECO:0000259" key="6">
    <source>
        <dbReference type="PROSITE" id="PS51918"/>
    </source>
</evidence>
<dbReference type="Pfam" id="PF13186">
    <property type="entry name" value="SPASM"/>
    <property type="match status" value="1"/>
</dbReference>
<keyword evidence="8" id="KW-1185">Reference proteome</keyword>
<dbReference type="Pfam" id="PF04055">
    <property type="entry name" value="Radical_SAM"/>
    <property type="match status" value="1"/>
</dbReference>
<dbReference type="PROSITE" id="PS51918">
    <property type="entry name" value="RADICAL_SAM"/>
    <property type="match status" value="1"/>
</dbReference>
<keyword evidence="4" id="KW-0408">Iron</keyword>
<evidence type="ECO:0000256" key="3">
    <source>
        <dbReference type="ARBA" id="ARBA00022723"/>
    </source>
</evidence>
<gene>
    <name evidence="7" type="ORF">Mettu_1542</name>
</gene>
<dbReference type="InterPro" id="IPR007197">
    <property type="entry name" value="rSAM"/>
</dbReference>
<dbReference type="EMBL" id="JH109152">
    <property type="protein sequence ID" value="EGW22718.1"/>
    <property type="molecule type" value="Genomic_DNA"/>
</dbReference>
<evidence type="ECO:0000256" key="2">
    <source>
        <dbReference type="ARBA" id="ARBA00022691"/>
    </source>
</evidence>
<dbReference type="InterPro" id="IPR023885">
    <property type="entry name" value="4Fe4S-binding_SPASM_dom"/>
</dbReference>
<dbReference type="HOGENOM" id="CLU_009273_3_3_6"/>
<feature type="domain" description="Radical SAM core" evidence="6">
    <location>
        <begin position="81"/>
        <end position="313"/>
    </location>
</feature>
<organism evidence="7 8">
    <name type="scientific">Methylobacter tundripaludum (strain ATCC BAA-1195 / DSM 17260 / SV96)</name>
    <dbReference type="NCBI Taxonomy" id="697282"/>
    <lineage>
        <taxon>Bacteria</taxon>
        <taxon>Pseudomonadati</taxon>
        <taxon>Pseudomonadota</taxon>
        <taxon>Gammaproteobacteria</taxon>
        <taxon>Methylococcales</taxon>
        <taxon>Methylococcaceae</taxon>
        <taxon>Methylobacter</taxon>
    </lineage>
</organism>
<evidence type="ECO:0000313" key="8">
    <source>
        <dbReference type="Proteomes" id="UP000004664"/>
    </source>
</evidence>
<dbReference type="GO" id="GO:0016491">
    <property type="term" value="F:oxidoreductase activity"/>
    <property type="evidence" value="ECO:0007669"/>
    <property type="project" value="InterPro"/>
</dbReference>
<evidence type="ECO:0000313" key="7">
    <source>
        <dbReference type="EMBL" id="EGW22718.1"/>
    </source>
</evidence>
<dbReference type="Gene3D" id="3.20.20.70">
    <property type="entry name" value="Aldolase class I"/>
    <property type="match status" value="1"/>
</dbReference>
<dbReference type="OrthoDB" id="9782387at2"/>
<dbReference type="Proteomes" id="UP000004664">
    <property type="component" value="Unassembled WGS sequence"/>
</dbReference>
<dbReference type="GO" id="GO:0051536">
    <property type="term" value="F:iron-sulfur cluster binding"/>
    <property type="evidence" value="ECO:0007669"/>
    <property type="project" value="UniProtKB-KW"/>
</dbReference>